<comment type="caution">
    <text evidence="20">The sequence shown here is derived from an EMBL/GenBank/DDBJ whole genome shotgun (WGS) entry which is preliminary data.</text>
</comment>
<comment type="function">
    <text evidence="13">Involved in the first step of pre-mRNA splicing. Required for cell growth and cell cycle control. Plays a role in the levels of the U1, U4, U5 and U6 snRNAs and the maintenance of the U4/U6 snRNA complex. May provide the link between the 'nineteen complex' NTC spliceosome protein complex and the spliceosome through the U6 snRNA. Associates predominantly with U6 snRNAs in assembled active spliceosomes. Binds directly to the internal stem-loop (ISL) domain of the U6 snRNA and to the pre-mRNA intron near the 5' splice site during the activation and catalytic phases of the spliceosome cycle.</text>
</comment>
<dbReference type="GO" id="GO:0008380">
    <property type="term" value="P:RNA splicing"/>
    <property type="evidence" value="ECO:0007669"/>
    <property type="project" value="UniProtKB-KW"/>
</dbReference>
<feature type="region of interest" description="Disordered" evidence="17">
    <location>
        <begin position="363"/>
        <end position="389"/>
    </location>
</feature>
<feature type="region of interest" description="Disordered" evidence="17">
    <location>
        <begin position="403"/>
        <end position="425"/>
    </location>
</feature>
<feature type="domain" description="C3H1-type" evidence="19">
    <location>
        <begin position="137"/>
        <end position="164"/>
    </location>
</feature>
<dbReference type="SMART" id="SM00360">
    <property type="entry name" value="RRM"/>
    <property type="match status" value="1"/>
</dbReference>
<evidence type="ECO:0000256" key="8">
    <source>
        <dbReference type="ARBA" id="ARBA00022833"/>
    </source>
</evidence>
<gene>
    <name evidence="20" type="ORF">CEP51_011189</name>
</gene>
<dbReference type="Pfam" id="PF00076">
    <property type="entry name" value="RRM_1"/>
    <property type="match status" value="1"/>
</dbReference>
<evidence type="ECO:0000256" key="2">
    <source>
        <dbReference type="ARBA" id="ARBA00008024"/>
    </source>
</evidence>
<evidence type="ECO:0000259" key="18">
    <source>
        <dbReference type="PROSITE" id="PS50102"/>
    </source>
</evidence>
<evidence type="ECO:0000256" key="16">
    <source>
        <dbReference type="PROSITE-ProRule" id="PRU00723"/>
    </source>
</evidence>
<reference evidence="20 21" key="1">
    <citation type="submission" date="2017-06" db="EMBL/GenBank/DDBJ databases">
        <title>Comparative genomic analysis of Ambrosia Fusariam Clade fungi.</title>
        <authorList>
            <person name="Stajich J.E."/>
            <person name="Carrillo J."/>
            <person name="Kijimoto T."/>
            <person name="Eskalen A."/>
            <person name="O'Donnell K."/>
            <person name="Kasson M."/>
        </authorList>
    </citation>
    <scope>NUCLEOTIDE SEQUENCE [LARGE SCALE GENOMIC DNA]</scope>
    <source>
        <strain evidence="20 21">NRRL62606</strain>
    </source>
</reference>
<evidence type="ECO:0000256" key="9">
    <source>
        <dbReference type="ARBA" id="ARBA00022884"/>
    </source>
</evidence>
<dbReference type="GO" id="GO:0071007">
    <property type="term" value="C:U2-type catalytic step 2 spliceosome"/>
    <property type="evidence" value="ECO:0007669"/>
    <property type="project" value="TreeGrafter"/>
</dbReference>
<dbReference type="PANTHER" id="PTHR14089">
    <property type="entry name" value="PRE-MRNA-SPLICING FACTOR RBM22"/>
    <property type="match status" value="1"/>
</dbReference>
<dbReference type="PANTHER" id="PTHR14089:SF2">
    <property type="entry name" value="PRE-MRNA-SPLICING FACTOR CWC2"/>
    <property type="match status" value="1"/>
</dbReference>
<keyword evidence="11" id="KW-0539">Nucleus</keyword>
<dbReference type="GO" id="GO:0036002">
    <property type="term" value="F:pre-mRNA binding"/>
    <property type="evidence" value="ECO:0007669"/>
    <property type="project" value="TreeGrafter"/>
</dbReference>
<evidence type="ECO:0000256" key="15">
    <source>
        <dbReference type="PROSITE-ProRule" id="PRU00176"/>
    </source>
</evidence>
<evidence type="ECO:0000256" key="10">
    <source>
        <dbReference type="ARBA" id="ARBA00023187"/>
    </source>
</evidence>
<evidence type="ECO:0000256" key="5">
    <source>
        <dbReference type="ARBA" id="ARBA00022723"/>
    </source>
</evidence>
<dbReference type="Pfam" id="PF16131">
    <property type="entry name" value="Torus"/>
    <property type="match status" value="1"/>
</dbReference>
<keyword evidence="10" id="KW-0508">mRNA splicing</keyword>
<dbReference type="InterPro" id="IPR035979">
    <property type="entry name" value="RBD_domain_sf"/>
</dbReference>
<dbReference type="EMBL" id="NKCL01000370">
    <property type="protein sequence ID" value="RSL75093.1"/>
    <property type="molecule type" value="Genomic_DNA"/>
</dbReference>
<evidence type="ECO:0000256" key="6">
    <source>
        <dbReference type="ARBA" id="ARBA00022728"/>
    </source>
</evidence>
<comment type="similarity">
    <text evidence="2">Belongs to the RRM CWC2 family.</text>
</comment>
<keyword evidence="8 16" id="KW-0862">Zinc</keyword>
<evidence type="ECO:0000256" key="11">
    <source>
        <dbReference type="ARBA" id="ARBA00023242"/>
    </source>
</evidence>
<name>A0A428RC60_9HYPO</name>
<evidence type="ECO:0000256" key="17">
    <source>
        <dbReference type="SAM" id="MobiDB-lite"/>
    </source>
</evidence>
<feature type="compositionally biased region" description="Polar residues" evidence="17">
    <location>
        <begin position="378"/>
        <end position="389"/>
    </location>
</feature>
<dbReference type="PROSITE" id="PS50102">
    <property type="entry name" value="RRM"/>
    <property type="match status" value="1"/>
</dbReference>
<protein>
    <recommendedName>
        <fullName evidence="3">Pre-mRNA-splicing factor CWC2</fullName>
    </recommendedName>
    <alternativeName>
        <fullName evidence="14">Pre-mRNA-splicing factor cwc2</fullName>
    </alternativeName>
</protein>
<dbReference type="Proteomes" id="UP000287972">
    <property type="component" value="Unassembled WGS sequence"/>
</dbReference>
<evidence type="ECO:0000256" key="1">
    <source>
        <dbReference type="ARBA" id="ARBA00004123"/>
    </source>
</evidence>
<sequence length="425" mass="47439">MAGFSRQRRVAITTIFFNDSFLRKDIMADAAEKVETAPVADQEDQEMALATTNTDVAAPTTKKVVRKIIRKKKRPARVQIDPDTLTSEPPPQTGTIFNIWYNKWSGGDREDKYLSKTHAKGRCNVAKDSGYTKADGLPGSFFCLRFARGICTKGQDCDYLHRLPGTYDHFNPNVDCFGRDKFSDYRDDMGGVGSFMRQNRTVYVGRIHVTDDIEEIVARHFAEWGPIERTRVLNTRGVAFVTYVKEANAEFAKEAMAHQSLDHDEILNVRWATADPNPMAQAREARRIEEQAAEAIRRALPAEFVAEIEGKDPEARKRRKIESSYGLEGYEAPDEVHFARGSQAVNPLGREGFEVEYQERPMIENGESSETPAREEQQPQQETGGIFSGSTLAALNKAKVSVASKPKAAASAGPLVAYDSDSDDE</sequence>
<dbReference type="GO" id="GO:0006397">
    <property type="term" value="P:mRNA processing"/>
    <property type="evidence" value="ECO:0007669"/>
    <property type="project" value="UniProtKB-KW"/>
</dbReference>
<evidence type="ECO:0000313" key="21">
    <source>
        <dbReference type="Proteomes" id="UP000287972"/>
    </source>
</evidence>
<comment type="subcellular location">
    <subcellularLocation>
        <location evidence="1">Nucleus</location>
    </subcellularLocation>
</comment>
<dbReference type="InterPro" id="IPR000504">
    <property type="entry name" value="RRM_dom"/>
</dbReference>
<dbReference type="InterPro" id="IPR000571">
    <property type="entry name" value="Znf_CCCH"/>
</dbReference>
<keyword evidence="5 16" id="KW-0479">Metal-binding</keyword>
<keyword evidence="21" id="KW-1185">Reference proteome</keyword>
<dbReference type="PROSITE" id="PS50103">
    <property type="entry name" value="ZF_C3H1"/>
    <property type="match status" value="1"/>
</dbReference>
<feature type="domain" description="RRM" evidence="18">
    <location>
        <begin position="200"/>
        <end position="274"/>
    </location>
</feature>
<feature type="compositionally biased region" description="Low complexity" evidence="17">
    <location>
        <begin position="403"/>
        <end position="412"/>
    </location>
</feature>
<dbReference type="GO" id="GO:0017070">
    <property type="term" value="F:U6 snRNA binding"/>
    <property type="evidence" value="ECO:0007669"/>
    <property type="project" value="TreeGrafter"/>
</dbReference>
<evidence type="ECO:0000256" key="4">
    <source>
        <dbReference type="ARBA" id="ARBA00022664"/>
    </source>
</evidence>
<keyword evidence="12" id="KW-0131">Cell cycle</keyword>
<dbReference type="InterPro" id="IPR032297">
    <property type="entry name" value="Torus"/>
</dbReference>
<dbReference type="GO" id="GO:0008270">
    <property type="term" value="F:zinc ion binding"/>
    <property type="evidence" value="ECO:0007669"/>
    <property type="project" value="UniProtKB-KW"/>
</dbReference>
<feature type="zinc finger region" description="C3H1-type" evidence="16">
    <location>
        <begin position="137"/>
        <end position="164"/>
    </location>
</feature>
<accession>A0A428RC60</accession>
<organism evidence="20 21">
    <name type="scientific">Fusarium floridanum</name>
    <dbReference type="NCBI Taxonomy" id="1325733"/>
    <lineage>
        <taxon>Eukaryota</taxon>
        <taxon>Fungi</taxon>
        <taxon>Dikarya</taxon>
        <taxon>Ascomycota</taxon>
        <taxon>Pezizomycotina</taxon>
        <taxon>Sordariomycetes</taxon>
        <taxon>Hypocreomycetidae</taxon>
        <taxon>Hypocreales</taxon>
        <taxon>Nectriaceae</taxon>
        <taxon>Fusarium</taxon>
        <taxon>Fusarium solani species complex</taxon>
    </lineage>
</organism>
<keyword evidence="9 15" id="KW-0694">RNA-binding</keyword>
<dbReference type="Gene3D" id="3.30.70.330">
    <property type="match status" value="1"/>
</dbReference>
<dbReference type="FunFam" id="3.30.70.330:FF:000249">
    <property type="entry name" value="Pre-mRNA-splicing factor CWC2, variant"/>
    <property type="match status" value="1"/>
</dbReference>
<dbReference type="InterPro" id="IPR034181">
    <property type="entry name" value="Cwc2_RRM"/>
</dbReference>
<evidence type="ECO:0000256" key="12">
    <source>
        <dbReference type="ARBA" id="ARBA00023306"/>
    </source>
</evidence>
<evidence type="ECO:0000313" key="20">
    <source>
        <dbReference type="EMBL" id="RSL75093.1"/>
    </source>
</evidence>
<dbReference type="GO" id="GO:0071006">
    <property type="term" value="C:U2-type catalytic step 1 spliceosome"/>
    <property type="evidence" value="ECO:0007669"/>
    <property type="project" value="TreeGrafter"/>
</dbReference>
<dbReference type="InterPro" id="IPR012677">
    <property type="entry name" value="Nucleotide-bd_a/b_plait_sf"/>
</dbReference>
<dbReference type="CDD" id="cd12360">
    <property type="entry name" value="RRM_cwf2"/>
    <property type="match status" value="1"/>
</dbReference>
<evidence type="ECO:0000256" key="3">
    <source>
        <dbReference type="ARBA" id="ARBA00017295"/>
    </source>
</evidence>
<evidence type="ECO:0000256" key="13">
    <source>
        <dbReference type="ARBA" id="ARBA00025224"/>
    </source>
</evidence>
<keyword evidence="7 16" id="KW-0863">Zinc-finger</keyword>
<dbReference type="GO" id="GO:0000974">
    <property type="term" value="C:Prp19 complex"/>
    <property type="evidence" value="ECO:0007669"/>
    <property type="project" value="TreeGrafter"/>
</dbReference>
<evidence type="ECO:0000256" key="14">
    <source>
        <dbReference type="ARBA" id="ARBA00072313"/>
    </source>
</evidence>
<keyword evidence="4" id="KW-0507">mRNA processing</keyword>
<proteinExistence type="inferred from homology"/>
<dbReference type="InterPro" id="IPR039171">
    <property type="entry name" value="Cwc2/Slt11"/>
</dbReference>
<keyword evidence="6" id="KW-0747">Spliceosome</keyword>
<evidence type="ECO:0000256" key="7">
    <source>
        <dbReference type="ARBA" id="ARBA00022771"/>
    </source>
</evidence>
<evidence type="ECO:0000259" key="19">
    <source>
        <dbReference type="PROSITE" id="PS50103"/>
    </source>
</evidence>
<dbReference type="AlphaFoldDB" id="A0A428RC60"/>
<dbReference type="SUPFAM" id="SSF54928">
    <property type="entry name" value="RNA-binding domain, RBD"/>
    <property type="match status" value="1"/>
</dbReference>